<feature type="compositionally biased region" description="Polar residues" evidence="1">
    <location>
        <begin position="10"/>
        <end position="29"/>
    </location>
</feature>
<dbReference type="Proteomes" id="UP001530293">
    <property type="component" value="Unassembled WGS sequence"/>
</dbReference>
<organism evidence="2 3">
    <name type="scientific">Discostella pseudostelligera</name>
    <dbReference type="NCBI Taxonomy" id="259834"/>
    <lineage>
        <taxon>Eukaryota</taxon>
        <taxon>Sar</taxon>
        <taxon>Stramenopiles</taxon>
        <taxon>Ochrophyta</taxon>
        <taxon>Bacillariophyta</taxon>
        <taxon>Coscinodiscophyceae</taxon>
        <taxon>Thalassiosirophycidae</taxon>
        <taxon>Stephanodiscales</taxon>
        <taxon>Stephanodiscaceae</taxon>
        <taxon>Discostella</taxon>
    </lineage>
</organism>
<dbReference type="EMBL" id="JALLBG020000223">
    <property type="protein sequence ID" value="KAL3758778.1"/>
    <property type="molecule type" value="Genomic_DNA"/>
</dbReference>
<evidence type="ECO:0000256" key="1">
    <source>
        <dbReference type="SAM" id="MobiDB-lite"/>
    </source>
</evidence>
<gene>
    <name evidence="2" type="ORF">ACHAWU_006420</name>
</gene>
<evidence type="ECO:0008006" key="4">
    <source>
        <dbReference type="Google" id="ProtNLM"/>
    </source>
</evidence>
<dbReference type="AlphaFoldDB" id="A0ABD3M4B5"/>
<comment type="caution">
    <text evidence="2">The sequence shown here is derived from an EMBL/GenBank/DDBJ whole genome shotgun (WGS) entry which is preliminary data.</text>
</comment>
<accession>A0ABD3M4B5</accession>
<reference evidence="2 3" key="1">
    <citation type="submission" date="2024-10" db="EMBL/GenBank/DDBJ databases">
        <title>Updated reference genomes for cyclostephanoid diatoms.</title>
        <authorList>
            <person name="Roberts W.R."/>
            <person name="Alverson A.J."/>
        </authorList>
    </citation>
    <scope>NUCLEOTIDE SEQUENCE [LARGE SCALE GENOMIC DNA]</scope>
    <source>
        <strain evidence="2 3">AJA232-27</strain>
    </source>
</reference>
<evidence type="ECO:0000313" key="2">
    <source>
        <dbReference type="EMBL" id="KAL3758778.1"/>
    </source>
</evidence>
<protein>
    <recommendedName>
        <fullName evidence="4">HCNGP-like protein-domain-containing protein</fullName>
    </recommendedName>
</protein>
<name>A0ABD3M4B5_9STRA</name>
<keyword evidence="3" id="KW-1185">Reference proteome</keyword>
<feature type="region of interest" description="Disordered" evidence="1">
    <location>
        <begin position="1"/>
        <end position="121"/>
    </location>
</feature>
<evidence type="ECO:0000313" key="3">
    <source>
        <dbReference type="Proteomes" id="UP001530293"/>
    </source>
</evidence>
<proteinExistence type="predicted"/>
<sequence length="276" mass="30162">MDALAGYGSDSDNSDQAVPSPSDNPTAGVSSLLGHYSGDDSDEDNSGIRTSTKQIIEGEKNGCQQNAKGEGAGQRANDDKQVHTSSHGQPTNKRRRRWDNPNEDVLPDVIPPPTLLTDTTNQDPYHSLALFQKDYTTSLRHKLSQQLQIQSQTYETGGAASMENQQLIQTLERLHDQFQQKKLSHGGDAHSAATPPTSSSFAAHLKSKREFGNPHLLKTVIDHFHIQPLESHVGNTFKEFEYVDRLISAEERARAAAINYDAIRGGDAGRMSGSGD</sequence>